<keyword evidence="2" id="KW-1185">Reference proteome</keyword>
<evidence type="ECO:0000313" key="1">
    <source>
        <dbReference type="EMBL" id="KAJ8130706.1"/>
    </source>
</evidence>
<name>A0ACC2JT97_9PEZI</name>
<protein>
    <submittedName>
        <fullName evidence="1">Uncharacterized protein</fullName>
    </submittedName>
</protein>
<dbReference type="EMBL" id="JAPUUL010000441">
    <property type="protein sequence ID" value="KAJ8130706.1"/>
    <property type="molecule type" value="Genomic_DNA"/>
</dbReference>
<proteinExistence type="predicted"/>
<organism evidence="1 2">
    <name type="scientific">Lasiodiplodia mahajangana</name>
    <dbReference type="NCBI Taxonomy" id="1108764"/>
    <lineage>
        <taxon>Eukaryota</taxon>
        <taxon>Fungi</taxon>
        <taxon>Dikarya</taxon>
        <taxon>Ascomycota</taxon>
        <taxon>Pezizomycotina</taxon>
        <taxon>Dothideomycetes</taxon>
        <taxon>Dothideomycetes incertae sedis</taxon>
        <taxon>Botryosphaeriales</taxon>
        <taxon>Botryosphaeriaceae</taxon>
        <taxon>Lasiodiplodia</taxon>
    </lineage>
</organism>
<dbReference type="Proteomes" id="UP001153332">
    <property type="component" value="Unassembled WGS sequence"/>
</dbReference>
<sequence length="267" mass="29852">MPPSPSCYACKGDGDDIALLDSSTEEQNGADFPSTPMPNLGRPRLPSISIYLLAHLIAFTLYTIIFIVFINNYNQDQSSRDSLIYSPADSAINYGLETVDGFSDGTFNGHPNASSDTAWAELLKGSNVIIYPEEAKSIELKSLALRDGSGYVGSLAVYHELHCIKRIRQWFYYNYYYFNQTKAEEDEAFAHIEHCLETLRQSAMCHGDIAVRPFEWLRDNTGRVIGPTVKSGALHKCVDWSQLSAWSLSRRLDLLNPDLLVPADVVE</sequence>
<gene>
    <name evidence="1" type="ORF">O1611_g2928</name>
</gene>
<reference evidence="1" key="1">
    <citation type="submission" date="2022-12" db="EMBL/GenBank/DDBJ databases">
        <title>Genome Sequence of Lasiodiplodia mahajangana.</title>
        <authorList>
            <person name="Buettner E."/>
        </authorList>
    </citation>
    <scope>NUCLEOTIDE SEQUENCE</scope>
    <source>
        <strain evidence="1">VT137</strain>
    </source>
</reference>
<accession>A0ACC2JT97</accession>
<evidence type="ECO:0000313" key="2">
    <source>
        <dbReference type="Proteomes" id="UP001153332"/>
    </source>
</evidence>
<comment type="caution">
    <text evidence="1">The sequence shown here is derived from an EMBL/GenBank/DDBJ whole genome shotgun (WGS) entry which is preliminary data.</text>
</comment>